<evidence type="ECO:0000313" key="12">
    <source>
        <dbReference type="EMBL" id="PLT46659.1"/>
    </source>
</evidence>
<dbReference type="UniPathway" id="UPA00253">
    <property type="reaction ID" value="UER00332"/>
</dbReference>
<keyword evidence="3 10" id="KW-0662">Pyridine nucleotide biosynthesis</keyword>
<comment type="catalytic activity">
    <reaction evidence="9 10">
        <text>nicotinate beta-D-ribonucleotide + ATP + H(+) = deamido-NAD(+) + diphosphate</text>
        <dbReference type="Rhea" id="RHEA:22860"/>
        <dbReference type="ChEBI" id="CHEBI:15378"/>
        <dbReference type="ChEBI" id="CHEBI:30616"/>
        <dbReference type="ChEBI" id="CHEBI:33019"/>
        <dbReference type="ChEBI" id="CHEBI:57502"/>
        <dbReference type="ChEBI" id="CHEBI:58437"/>
        <dbReference type="EC" id="2.7.7.18"/>
    </reaction>
</comment>
<dbReference type="InterPro" id="IPR014729">
    <property type="entry name" value="Rossmann-like_a/b/a_fold"/>
</dbReference>
<protein>
    <recommendedName>
        <fullName evidence="10">Probable nicotinate-nucleotide adenylyltransferase</fullName>
        <ecNumber evidence="10">2.7.7.18</ecNumber>
    </recommendedName>
    <alternativeName>
        <fullName evidence="10">Deamido-NAD(+) diphosphorylase</fullName>
    </alternativeName>
    <alternativeName>
        <fullName evidence="10">Deamido-NAD(+) pyrophosphorylase</fullName>
    </alternativeName>
    <alternativeName>
        <fullName evidence="10">Nicotinate mononucleotide adenylyltransferase</fullName>
        <shortName evidence="10">NaMN adenylyltransferase</shortName>
    </alternativeName>
</protein>
<keyword evidence="5 10" id="KW-0548">Nucleotidyltransferase</keyword>
<dbReference type="HAMAP" id="MF_00244">
    <property type="entry name" value="NaMN_adenylyltr"/>
    <property type="match status" value="1"/>
</dbReference>
<evidence type="ECO:0000256" key="1">
    <source>
        <dbReference type="ARBA" id="ARBA00002324"/>
    </source>
</evidence>
<evidence type="ECO:0000256" key="7">
    <source>
        <dbReference type="ARBA" id="ARBA00022840"/>
    </source>
</evidence>
<proteinExistence type="inferred from homology"/>
<keyword evidence="13" id="KW-1185">Reference proteome</keyword>
<dbReference type="RefSeq" id="WP_101807827.1">
    <property type="nucleotide sequence ID" value="NZ_NFEZ01000003.1"/>
</dbReference>
<dbReference type="GO" id="GO:0005524">
    <property type="term" value="F:ATP binding"/>
    <property type="evidence" value="ECO:0007669"/>
    <property type="project" value="UniProtKB-KW"/>
</dbReference>
<dbReference type="Proteomes" id="UP000234789">
    <property type="component" value="Unassembled WGS sequence"/>
</dbReference>
<dbReference type="NCBIfam" id="TIGR00125">
    <property type="entry name" value="cyt_tran_rel"/>
    <property type="match status" value="1"/>
</dbReference>
<comment type="pathway">
    <text evidence="2 10">Cofactor biosynthesis; NAD(+) biosynthesis; deamido-NAD(+) from nicotinate D-ribonucleotide: step 1/1.</text>
</comment>
<evidence type="ECO:0000313" key="13">
    <source>
        <dbReference type="Proteomes" id="UP000234789"/>
    </source>
</evidence>
<evidence type="ECO:0000256" key="5">
    <source>
        <dbReference type="ARBA" id="ARBA00022695"/>
    </source>
</evidence>
<evidence type="ECO:0000256" key="6">
    <source>
        <dbReference type="ARBA" id="ARBA00022741"/>
    </source>
</evidence>
<comment type="similarity">
    <text evidence="10">Belongs to the NadD family.</text>
</comment>
<comment type="function">
    <text evidence="1 10">Catalyzes the reversible adenylation of nicotinate mononucleotide (NaMN) to nicotinic acid adenine dinucleotide (NaAD).</text>
</comment>
<reference evidence="12 13" key="1">
    <citation type="submission" date="2017-05" db="EMBL/GenBank/DDBJ databases">
        <title>Functional genome analysis of Paenibacillus pasadenensis strain R16: insights on endophytic life style and antifungal activity.</title>
        <authorList>
            <person name="Passera A."/>
            <person name="Marcolungo L."/>
            <person name="Casati P."/>
            <person name="Brasca M."/>
            <person name="Quaglino F."/>
            <person name="Delledonne M."/>
        </authorList>
    </citation>
    <scope>NUCLEOTIDE SEQUENCE [LARGE SCALE GENOMIC DNA]</scope>
    <source>
        <strain evidence="12 13">R16</strain>
    </source>
</reference>
<comment type="caution">
    <text evidence="12">The sequence shown here is derived from an EMBL/GenBank/DDBJ whole genome shotgun (WGS) entry which is preliminary data.</text>
</comment>
<dbReference type="PANTHER" id="PTHR39321">
    <property type="entry name" value="NICOTINATE-NUCLEOTIDE ADENYLYLTRANSFERASE-RELATED"/>
    <property type="match status" value="1"/>
</dbReference>
<dbReference type="EMBL" id="NFEZ01000003">
    <property type="protein sequence ID" value="PLT46659.1"/>
    <property type="molecule type" value="Genomic_DNA"/>
</dbReference>
<dbReference type="NCBIfam" id="TIGR00482">
    <property type="entry name" value="nicotinate (nicotinamide) nucleotide adenylyltransferase"/>
    <property type="match status" value="1"/>
</dbReference>
<keyword evidence="4 10" id="KW-0808">Transferase</keyword>
<evidence type="ECO:0000256" key="2">
    <source>
        <dbReference type="ARBA" id="ARBA00005019"/>
    </source>
</evidence>
<evidence type="ECO:0000256" key="9">
    <source>
        <dbReference type="ARBA" id="ARBA00048721"/>
    </source>
</evidence>
<organism evidence="12 13">
    <name type="scientific">Paenibacillus pasadenensis</name>
    <dbReference type="NCBI Taxonomy" id="217090"/>
    <lineage>
        <taxon>Bacteria</taxon>
        <taxon>Bacillati</taxon>
        <taxon>Bacillota</taxon>
        <taxon>Bacilli</taxon>
        <taxon>Bacillales</taxon>
        <taxon>Paenibacillaceae</taxon>
        <taxon>Paenibacillus</taxon>
    </lineage>
</organism>
<dbReference type="GO" id="GO:0009435">
    <property type="term" value="P:NAD+ biosynthetic process"/>
    <property type="evidence" value="ECO:0007669"/>
    <property type="project" value="UniProtKB-UniRule"/>
</dbReference>
<name>A0A2N5N8M2_9BACL</name>
<evidence type="ECO:0000259" key="11">
    <source>
        <dbReference type="Pfam" id="PF01467"/>
    </source>
</evidence>
<dbReference type="Gene3D" id="3.40.50.620">
    <property type="entry name" value="HUPs"/>
    <property type="match status" value="1"/>
</dbReference>
<dbReference type="GO" id="GO:0004515">
    <property type="term" value="F:nicotinate-nucleotide adenylyltransferase activity"/>
    <property type="evidence" value="ECO:0007669"/>
    <property type="project" value="UniProtKB-UniRule"/>
</dbReference>
<keyword evidence="7 10" id="KW-0067">ATP-binding</keyword>
<dbReference type="CDD" id="cd02165">
    <property type="entry name" value="NMNAT"/>
    <property type="match status" value="1"/>
</dbReference>
<dbReference type="EC" id="2.7.7.18" evidence="10"/>
<evidence type="ECO:0000256" key="8">
    <source>
        <dbReference type="ARBA" id="ARBA00023027"/>
    </source>
</evidence>
<dbReference type="NCBIfam" id="NF000840">
    <property type="entry name" value="PRK00071.1-3"/>
    <property type="match status" value="1"/>
</dbReference>
<dbReference type="SUPFAM" id="SSF52374">
    <property type="entry name" value="Nucleotidylyl transferase"/>
    <property type="match status" value="1"/>
</dbReference>
<evidence type="ECO:0000256" key="4">
    <source>
        <dbReference type="ARBA" id="ARBA00022679"/>
    </source>
</evidence>
<dbReference type="Pfam" id="PF01467">
    <property type="entry name" value="CTP_transf_like"/>
    <property type="match status" value="1"/>
</dbReference>
<evidence type="ECO:0000256" key="3">
    <source>
        <dbReference type="ARBA" id="ARBA00022642"/>
    </source>
</evidence>
<evidence type="ECO:0000256" key="10">
    <source>
        <dbReference type="HAMAP-Rule" id="MF_00244"/>
    </source>
</evidence>
<sequence length="204" mass="22664">MRKIGLMGGTFDPIHIGHLVAAERSMEACGLDQVWFIPNAGPPLKERAPGASPEERLRMTELATEGHPAFRVLDLELRRGGVSYTYDTVEELSRLEPDAEFHLIVGTDRIRDLPLWHRIGELAQRIRFIGVDRPEDGGQPADPALMPPLPESLRERVIRVPMPQLDISSTAIRTRLAAGLSARYLVPDAVLSHLTAKGLYRHDG</sequence>
<keyword evidence="8 10" id="KW-0520">NAD</keyword>
<dbReference type="PANTHER" id="PTHR39321:SF3">
    <property type="entry name" value="PHOSPHOPANTETHEINE ADENYLYLTRANSFERASE"/>
    <property type="match status" value="1"/>
</dbReference>
<gene>
    <name evidence="10" type="primary">nadD</name>
    <name evidence="12" type="ORF">B8V81_0883</name>
</gene>
<accession>A0A2N5N8M2</accession>
<dbReference type="InterPro" id="IPR004821">
    <property type="entry name" value="Cyt_trans-like"/>
</dbReference>
<feature type="domain" description="Cytidyltransferase-like" evidence="11">
    <location>
        <begin position="6"/>
        <end position="175"/>
    </location>
</feature>
<dbReference type="AlphaFoldDB" id="A0A2N5N8M2"/>
<dbReference type="InterPro" id="IPR005248">
    <property type="entry name" value="NadD/NMNAT"/>
</dbReference>
<keyword evidence="6 10" id="KW-0547">Nucleotide-binding</keyword>